<dbReference type="OrthoDB" id="17410at2759"/>
<evidence type="ECO:0000256" key="5">
    <source>
        <dbReference type="ARBA" id="ARBA00023163"/>
    </source>
</evidence>
<dbReference type="InterPro" id="IPR036322">
    <property type="entry name" value="WD40_repeat_dom_sf"/>
</dbReference>
<feature type="repeat" description="WD" evidence="6">
    <location>
        <begin position="535"/>
        <end position="571"/>
    </location>
</feature>
<dbReference type="Pfam" id="PF08581">
    <property type="entry name" value="Tup_N"/>
    <property type="match status" value="1"/>
</dbReference>
<dbReference type="EMBL" id="CAJPDQ010000014">
    <property type="protein sequence ID" value="CAF9919571.1"/>
    <property type="molecule type" value="Genomic_DNA"/>
</dbReference>
<keyword evidence="2 6" id="KW-0853">WD repeat</keyword>
<protein>
    <submittedName>
        <fullName evidence="9">Transcriptional regulatory protein rco1</fullName>
    </submittedName>
</protein>
<evidence type="ECO:0000256" key="4">
    <source>
        <dbReference type="ARBA" id="ARBA00023015"/>
    </source>
</evidence>
<feature type="repeat" description="WD" evidence="6">
    <location>
        <begin position="439"/>
        <end position="480"/>
    </location>
</feature>
<dbReference type="FunFam" id="2.130.10.10:FF:000111">
    <property type="entry name" value="Transcriptional repressor rco-1"/>
    <property type="match status" value="1"/>
</dbReference>
<evidence type="ECO:0000256" key="3">
    <source>
        <dbReference type="ARBA" id="ARBA00022737"/>
    </source>
</evidence>
<gene>
    <name evidence="9" type="primary">RCO1</name>
    <name evidence="9" type="ORF">GOMPHAMPRED_001855</name>
</gene>
<dbReference type="PROSITE" id="PS50294">
    <property type="entry name" value="WD_REPEATS_REGION"/>
    <property type="match status" value="6"/>
</dbReference>
<accession>A0A8H3F589</accession>
<evidence type="ECO:0000256" key="1">
    <source>
        <dbReference type="ARBA" id="ARBA00022491"/>
    </source>
</evidence>
<dbReference type="CDD" id="cd00200">
    <property type="entry name" value="WD40"/>
    <property type="match status" value="1"/>
</dbReference>
<dbReference type="AlphaFoldDB" id="A0A8H3F589"/>
<evidence type="ECO:0000256" key="7">
    <source>
        <dbReference type="SAM" id="MobiDB-lite"/>
    </source>
</evidence>
<dbReference type="InterPro" id="IPR015943">
    <property type="entry name" value="WD40/YVTN_repeat-like_dom_sf"/>
</dbReference>
<keyword evidence="1" id="KW-0678">Repressor</keyword>
<feature type="repeat" description="WD" evidence="6">
    <location>
        <begin position="318"/>
        <end position="352"/>
    </location>
</feature>
<feature type="domain" description="Transcriptional repressor Tup1 N-terminal" evidence="8">
    <location>
        <begin position="14"/>
        <end position="82"/>
    </location>
</feature>
<dbReference type="SUPFAM" id="SSF50978">
    <property type="entry name" value="WD40 repeat-like"/>
    <property type="match status" value="1"/>
</dbReference>
<feature type="repeat" description="WD" evidence="6">
    <location>
        <begin position="401"/>
        <end position="435"/>
    </location>
</feature>
<keyword evidence="10" id="KW-1185">Reference proteome</keyword>
<name>A0A8H3F589_9LECA</name>
<organism evidence="9 10">
    <name type="scientific">Gomphillus americanus</name>
    <dbReference type="NCBI Taxonomy" id="1940652"/>
    <lineage>
        <taxon>Eukaryota</taxon>
        <taxon>Fungi</taxon>
        <taxon>Dikarya</taxon>
        <taxon>Ascomycota</taxon>
        <taxon>Pezizomycotina</taxon>
        <taxon>Lecanoromycetes</taxon>
        <taxon>OSLEUM clade</taxon>
        <taxon>Ostropomycetidae</taxon>
        <taxon>Ostropales</taxon>
        <taxon>Graphidaceae</taxon>
        <taxon>Gomphilloideae</taxon>
        <taxon>Gomphillus</taxon>
    </lineage>
</organism>
<dbReference type="PANTHER" id="PTHR22847">
    <property type="entry name" value="WD40 REPEAT PROTEIN"/>
    <property type="match status" value="1"/>
</dbReference>
<evidence type="ECO:0000313" key="10">
    <source>
        <dbReference type="Proteomes" id="UP000664169"/>
    </source>
</evidence>
<feature type="compositionally biased region" description="Pro residues" evidence="7">
    <location>
        <begin position="180"/>
        <end position="192"/>
    </location>
</feature>
<feature type="region of interest" description="Disordered" evidence="7">
    <location>
        <begin position="84"/>
        <end position="223"/>
    </location>
</feature>
<evidence type="ECO:0000313" key="9">
    <source>
        <dbReference type="EMBL" id="CAF9919571.1"/>
    </source>
</evidence>
<evidence type="ECO:0000256" key="6">
    <source>
        <dbReference type="PROSITE-ProRule" id="PRU00221"/>
    </source>
</evidence>
<evidence type="ECO:0000259" key="8">
    <source>
        <dbReference type="Pfam" id="PF08581"/>
    </source>
</evidence>
<dbReference type="PROSITE" id="PS00678">
    <property type="entry name" value="WD_REPEATS_1"/>
    <property type="match status" value="4"/>
</dbReference>
<dbReference type="Gene3D" id="2.130.10.10">
    <property type="entry name" value="YVTN repeat-like/Quinoprotein amine dehydrogenase"/>
    <property type="match status" value="1"/>
</dbReference>
<sequence>MYNAHRAMAASSGRLNELLDQIRNEFESQTNRSGEYENQIAAQMQEMDSIRGKLFTLEQQQMQIKQRYDDEVTRLRHELEMRGLGTNHVGPSHNQPPQPQPPNLGAGPGGLFQNIMTNPPGHAPPPEHQQGPPHALQQPPAGPQSTQQPFYNQQPPNGNYSQGPPLQPTSPGTVNKRGPPRGPPGPNTPVQPPAQSYPGRESPQLPRPTPPPGSARIPPHDVGNCLSDLDLNSVQPYYKHEGEDWYAIFNDRVPRQLDIELMHTLPHDSVVCCVRFSQDGKFVATGCNRSAQIFEVLTGRQVTSLTDENVDKDGDLYIRSVCFSPDGKYLATGAEDKLIRVWEISTRAIKQTFQGHEQDIYSLDFSRGGKQIASGSGDRTVRVWDIDTGRETLSLMIEDGVTTVAMSPDGGFVAAGSLDKSVRVWDTRSGHLVQRLDGEHGHKDSVYSVAFSPNGQQLVSGSLDKTIKLWDIPDSRIVAGHGVARAGNCIRTFEGHKDFVLSVALTPDGNWVLSGSKDRGVQFWDPRTGVAQLMLQGHKNSVISVSPSPQASQGAGTFATGSGDMKARIWQ</sequence>
<evidence type="ECO:0000256" key="2">
    <source>
        <dbReference type="ARBA" id="ARBA00022574"/>
    </source>
</evidence>
<keyword evidence="3" id="KW-0677">Repeat</keyword>
<dbReference type="PROSITE" id="PS50082">
    <property type="entry name" value="WD_REPEATS_2"/>
    <property type="match status" value="6"/>
</dbReference>
<dbReference type="InterPro" id="IPR020472">
    <property type="entry name" value="WD40_PAC1"/>
</dbReference>
<dbReference type="PRINTS" id="PR00320">
    <property type="entry name" value="GPROTEINBRPT"/>
</dbReference>
<dbReference type="PANTHER" id="PTHR22847:SF728">
    <property type="entry name" value="TRANSCRIPTIONAL REPRESSOR TUP11-RELATED"/>
    <property type="match status" value="1"/>
</dbReference>
<dbReference type="Pfam" id="PF00400">
    <property type="entry name" value="WD40"/>
    <property type="match status" value="7"/>
</dbReference>
<proteinExistence type="predicted"/>
<dbReference type="SMART" id="SM00320">
    <property type="entry name" value="WD40"/>
    <property type="match status" value="7"/>
</dbReference>
<reference evidence="9" key="1">
    <citation type="submission" date="2021-03" db="EMBL/GenBank/DDBJ databases">
        <authorList>
            <person name="Tagirdzhanova G."/>
        </authorList>
    </citation>
    <scope>NUCLEOTIDE SEQUENCE</scope>
</reference>
<keyword evidence="4" id="KW-0805">Transcription regulation</keyword>
<feature type="repeat" description="WD" evidence="6">
    <location>
        <begin position="353"/>
        <end position="394"/>
    </location>
</feature>
<keyword evidence="5" id="KW-0804">Transcription</keyword>
<comment type="caution">
    <text evidence="9">The sequence shown here is derived from an EMBL/GenBank/DDBJ whole genome shotgun (WGS) entry which is preliminary data.</text>
</comment>
<dbReference type="InterPro" id="IPR019775">
    <property type="entry name" value="WD40_repeat_CS"/>
</dbReference>
<dbReference type="InterPro" id="IPR001680">
    <property type="entry name" value="WD40_rpt"/>
</dbReference>
<dbReference type="Gene3D" id="1.20.5.340">
    <property type="match status" value="1"/>
</dbReference>
<feature type="repeat" description="WD" evidence="6">
    <location>
        <begin position="493"/>
        <end position="534"/>
    </location>
</feature>
<dbReference type="Proteomes" id="UP000664169">
    <property type="component" value="Unassembled WGS sequence"/>
</dbReference>
<dbReference type="InterPro" id="IPR013890">
    <property type="entry name" value="Tscrpt_rep_Tup1_N"/>
</dbReference>
<feature type="compositionally biased region" description="Polar residues" evidence="7">
    <location>
        <begin position="143"/>
        <end position="173"/>
    </location>
</feature>